<dbReference type="Proteomes" id="UP000006702">
    <property type="component" value="Unassembled WGS sequence"/>
</dbReference>
<dbReference type="PANTHER" id="PTHR24198:SF165">
    <property type="entry name" value="ANKYRIN REPEAT-CONTAINING PROTEIN-RELATED"/>
    <property type="match status" value="1"/>
</dbReference>
<evidence type="ECO:0000313" key="4">
    <source>
        <dbReference type="EMBL" id="EAW20338.1"/>
    </source>
</evidence>
<evidence type="ECO:0000256" key="1">
    <source>
        <dbReference type="ARBA" id="ARBA00022737"/>
    </source>
</evidence>
<dbReference type="OrthoDB" id="1577640at2759"/>
<accession>A1DBU8</accession>
<dbReference type="STRING" id="331117.A1DBU8"/>
<keyword evidence="1" id="KW-0677">Repeat</keyword>
<evidence type="ECO:0000313" key="5">
    <source>
        <dbReference type="Proteomes" id="UP000006702"/>
    </source>
</evidence>
<feature type="repeat" description="ANK" evidence="3">
    <location>
        <begin position="578"/>
        <end position="600"/>
    </location>
</feature>
<gene>
    <name evidence="4" type="ORF">NFIA_099740</name>
</gene>
<protein>
    <submittedName>
        <fullName evidence="4">Ankyrin repeat protein</fullName>
    </submittedName>
</protein>
<dbReference type="OMA" id="GHENIFR"/>
<proteinExistence type="predicted"/>
<dbReference type="EMBL" id="DS027694">
    <property type="protein sequence ID" value="EAW20338.1"/>
    <property type="molecule type" value="Genomic_DNA"/>
</dbReference>
<dbReference type="KEGG" id="nfi:NFIA_099740"/>
<dbReference type="PROSITE" id="PS50297">
    <property type="entry name" value="ANK_REP_REGION"/>
    <property type="match status" value="2"/>
</dbReference>
<sequence>MSPTLPPELVSNILSHVAPLWHWRLRALWKNNRERITAENDVRWFLRIRGVCRMFDECVIDHILAAIRNGKFDPDLPIRRGPGTRSMREFVGRLFKSLIRHCENGDGVGSAYPIVRSTVQGVELSVNFLSNEDYSPTGGSGSGTVGVGELREMHTEAMVSIVVGTLGPDLMIRLLENSHGNGNDPEANLNDEEQGWRVAALMAAAYLGRIEDIKKILALGVAVKPDPGDGWLHPPVMAAALAGRVDVLEFLVTQGADLHKLTVADGDNAVHFAALGGHAGVVEWLLEKGVDGDVVNKKGDTPLLRAAGAGYADVVRVLLAEEGVRANTQDRLGRAPLIWAVERGYEDVVEALLSCERVDVNIADGDGDANPITPLVLAAATGHENIFRSLLAHPRVHIWVPTIFRRVITGGNVNILKAMIALTMGTELQKYFLDGNALLLAAELGTEEVLRYLLSFGEVDINYRDNSGATSGMTLLDAAILSNSVGHVNAILEHPDLNMSLITAPDRAQLSPLHIAAQQDPLDAGIVAALVAHPDIDVNARDLYQRTPLAYAAVAGQTQMVNILVARQGIDVSPVDRWGMTPLHYAAENGHLNVVRILLDAPGTNVWHTSIYDKTPLALAAGRAYLDIVKLLLDSRQEVPGDAVWKALSSASSARPKFQLGLETLQSRGEGISVKDRLLRDTYARRLEEVREIMLLFCDLLERGS</sequence>
<feature type="repeat" description="ANK" evidence="3">
    <location>
        <begin position="298"/>
        <end position="331"/>
    </location>
</feature>
<dbReference type="Pfam" id="PF12796">
    <property type="entry name" value="Ank_2"/>
    <property type="match status" value="2"/>
</dbReference>
<organism evidence="4 5">
    <name type="scientific">Neosartorya fischeri (strain ATCC 1020 / DSM 3700 / CBS 544.65 / FGSC A1164 / JCM 1740 / NRRL 181 / WB 181)</name>
    <name type="common">Aspergillus fischerianus</name>
    <dbReference type="NCBI Taxonomy" id="331117"/>
    <lineage>
        <taxon>Eukaryota</taxon>
        <taxon>Fungi</taxon>
        <taxon>Dikarya</taxon>
        <taxon>Ascomycota</taxon>
        <taxon>Pezizomycotina</taxon>
        <taxon>Eurotiomycetes</taxon>
        <taxon>Eurotiomycetidae</taxon>
        <taxon>Eurotiales</taxon>
        <taxon>Aspergillaceae</taxon>
        <taxon>Aspergillus</taxon>
        <taxon>Aspergillus subgen. Fumigati</taxon>
    </lineage>
</organism>
<dbReference type="RefSeq" id="XP_001262235.1">
    <property type="nucleotide sequence ID" value="XM_001262234.1"/>
</dbReference>
<name>A1DBU8_NEOFI</name>
<reference evidence="5" key="1">
    <citation type="journal article" date="2008" name="PLoS Genet.">
        <title>Genomic islands in the pathogenic filamentous fungus Aspergillus fumigatus.</title>
        <authorList>
            <person name="Fedorova N.D."/>
            <person name="Khaldi N."/>
            <person name="Joardar V.S."/>
            <person name="Maiti R."/>
            <person name="Amedeo P."/>
            <person name="Anderson M.J."/>
            <person name="Crabtree J."/>
            <person name="Silva J.C."/>
            <person name="Badger J.H."/>
            <person name="Albarraq A."/>
            <person name="Angiuoli S."/>
            <person name="Bussey H."/>
            <person name="Bowyer P."/>
            <person name="Cotty P.J."/>
            <person name="Dyer P.S."/>
            <person name="Egan A."/>
            <person name="Galens K."/>
            <person name="Fraser-Liggett C.M."/>
            <person name="Haas B.J."/>
            <person name="Inman J.M."/>
            <person name="Kent R."/>
            <person name="Lemieux S."/>
            <person name="Malavazi I."/>
            <person name="Orvis J."/>
            <person name="Roemer T."/>
            <person name="Ronning C.M."/>
            <person name="Sundaram J.P."/>
            <person name="Sutton G."/>
            <person name="Turner G."/>
            <person name="Venter J.C."/>
            <person name="White O.R."/>
            <person name="Whitty B.R."/>
            <person name="Youngman P."/>
            <person name="Wolfe K.H."/>
            <person name="Goldman G.H."/>
            <person name="Wortman J.R."/>
            <person name="Jiang B."/>
            <person name="Denning D.W."/>
            <person name="Nierman W.C."/>
        </authorList>
    </citation>
    <scope>NUCLEOTIDE SEQUENCE [LARGE SCALE GENOMIC DNA]</scope>
    <source>
        <strain evidence="5">ATCC 1020 / DSM 3700 / CBS 544.65 / FGSC A1164 / JCM 1740 / NRRL 181 / WB 181</strain>
    </source>
</reference>
<dbReference type="InterPro" id="IPR036770">
    <property type="entry name" value="Ankyrin_rpt-contain_sf"/>
</dbReference>
<dbReference type="Gene3D" id="1.25.40.20">
    <property type="entry name" value="Ankyrin repeat-containing domain"/>
    <property type="match status" value="2"/>
</dbReference>
<dbReference type="eggNOG" id="KOG0504">
    <property type="taxonomic scope" value="Eukaryota"/>
</dbReference>
<dbReference type="AlphaFoldDB" id="A1DBU8"/>
<dbReference type="InterPro" id="IPR002110">
    <property type="entry name" value="Ankyrin_rpt"/>
</dbReference>
<dbReference type="SMART" id="SM00248">
    <property type="entry name" value="ANK"/>
    <property type="match status" value="11"/>
</dbReference>
<dbReference type="GeneID" id="4588522"/>
<feature type="repeat" description="ANK" evidence="3">
    <location>
        <begin position="265"/>
        <end position="297"/>
    </location>
</feature>
<keyword evidence="5" id="KW-1185">Reference proteome</keyword>
<evidence type="ECO:0000256" key="2">
    <source>
        <dbReference type="ARBA" id="ARBA00023043"/>
    </source>
</evidence>
<dbReference type="HOGENOM" id="CLU_431448_0_0_1"/>
<dbReference type="VEuPathDB" id="FungiDB:NFIA_099740"/>
<dbReference type="SUPFAM" id="SSF48403">
    <property type="entry name" value="Ankyrin repeat"/>
    <property type="match status" value="2"/>
</dbReference>
<dbReference type="PROSITE" id="PS50088">
    <property type="entry name" value="ANK_REPEAT"/>
    <property type="match status" value="3"/>
</dbReference>
<evidence type="ECO:0000256" key="3">
    <source>
        <dbReference type="PROSITE-ProRule" id="PRU00023"/>
    </source>
</evidence>
<dbReference type="PANTHER" id="PTHR24198">
    <property type="entry name" value="ANKYRIN REPEAT AND PROTEIN KINASE DOMAIN-CONTAINING PROTEIN"/>
    <property type="match status" value="1"/>
</dbReference>
<keyword evidence="2 3" id="KW-0040">ANK repeat</keyword>